<evidence type="ECO:0000313" key="2">
    <source>
        <dbReference type="Proteomes" id="UP001218895"/>
    </source>
</evidence>
<protein>
    <submittedName>
        <fullName evidence="1">Regulator of amino acid metabolism, contains ACT domain protein</fullName>
    </submittedName>
</protein>
<dbReference type="AlphaFoldDB" id="A0AAF0FTC8"/>
<dbReference type="KEGG" id="manq:L1994_05295"/>
<name>A0AAF0FTC8_9EURY</name>
<dbReference type="GeneID" id="79949791"/>
<reference evidence="1" key="1">
    <citation type="submission" date="2022-01" db="EMBL/GenBank/DDBJ databases">
        <title>Complete genome of Methanomicrobium antiquum DSM 21220.</title>
        <authorList>
            <person name="Chen S.-C."/>
            <person name="You Y.-T."/>
            <person name="Zhou Y.-Z."/>
            <person name="Lai M.-C."/>
        </authorList>
    </citation>
    <scope>NUCLEOTIDE SEQUENCE</scope>
    <source>
        <strain evidence="1">DSM 21220</strain>
    </source>
</reference>
<dbReference type="InterPro" id="IPR014424">
    <property type="entry name" value="UCP004897_ACT"/>
</dbReference>
<accession>A0AAF0FTC8</accession>
<evidence type="ECO:0000313" key="1">
    <source>
        <dbReference type="EMBL" id="WFN37801.1"/>
    </source>
</evidence>
<dbReference type="EMBL" id="CP091092">
    <property type="protein sequence ID" value="WFN37801.1"/>
    <property type="molecule type" value="Genomic_DNA"/>
</dbReference>
<organism evidence="1 2">
    <name type="scientific">Methanomicrobium antiquum</name>
    <dbReference type="NCBI Taxonomy" id="487686"/>
    <lineage>
        <taxon>Archaea</taxon>
        <taxon>Methanobacteriati</taxon>
        <taxon>Methanobacteriota</taxon>
        <taxon>Stenosarchaea group</taxon>
        <taxon>Methanomicrobia</taxon>
        <taxon>Methanomicrobiales</taxon>
        <taxon>Methanomicrobiaceae</taxon>
        <taxon>Methanomicrobium</taxon>
    </lineage>
</organism>
<gene>
    <name evidence="1" type="ORF">L1994_05295</name>
</gene>
<keyword evidence="2" id="KW-1185">Reference proteome</keyword>
<dbReference type="PIRSF" id="PIRSF004897">
    <property type="entry name" value="UCP004897_ACT"/>
    <property type="match status" value="1"/>
</dbReference>
<dbReference type="Proteomes" id="UP001218895">
    <property type="component" value="Chromosome"/>
</dbReference>
<sequence>MWAAILEKFSDSPSQTIIIRFLLENGFGVNEEGRIVCNGIEIPATHIGKVTKTDRRVVDATAKRILAIPQIKEIFMNLRATPDLSNVAEHMGLSVITIYPKDAGQKGIVGAAVEVLSRFDLSIRQIFVTDSQLSEDPKLVIIVEKNPPAIVYEELRQLPQIRKIII</sequence>
<proteinExistence type="predicted"/>
<dbReference type="RefSeq" id="WP_278100640.1">
    <property type="nucleotide sequence ID" value="NZ_CP091092.1"/>
</dbReference>